<protein>
    <submittedName>
        <fullName evidence="4">3-ketoacyl-ACP reductase</fullName>
    </submittedName>
</protein>
<dbReference type="Gene3D" id="3.40.50.720">
    <property type="entry name" value="NAD(P)-binding Rossmann-like Domain"/>
    <property type="match status" value="1"/>
</dbReference>
<dbReference type="SUPFAM" id="SSF51735">
    <property type="entry name" value="NAD(P)-binding Rossmann-fold domains"/>
    <property type="match status" value="1"/>
</dbReference>
<organism evidence="4 5">
    <name type="scientific">Teichococcus aestuarii</name>
    <dbReference type="NCBI Taxonomy" id="568898"/>
    <lineage>
        <taxon>Bacteria</taxon>
        <taxon>Pseudomonadati</taxon>
        <taxon>Pseudomonadota</taxon>
        <taxon>Alphaproteobacteria</taxon>
        <taxon>Acetobacterales</taxon>
        <taxon>Roseomonadaceae</taxon>
        <taxon>Roseomonas</taxon>
    </lineage>
</organism>
<dbReference type="AlphaFoldDB" id="A0A2U1V314"/>
<dbReference type="GO" id="GO:0016491">
    <property type="term" value="F:oxidoreductase activity"/>
    <property type="evidence" value="ECO:0007669"/>
    <property type="project" value="UniProtKB-KW"/>
</dbReference>
<keyword evidence="5" id="KW-1185">Reference proteome</keyword>
<comment type="caution">
    <text evidence="4">The sequence shown here is derived from an EMBL/GenBank/DDBJ whole genome shotgun (WGS) entry which is preliminary data.</text>
</comment>
<dbReference type="InterPro" id="IPR057326">
    <property type="entry name" value="KR_dom"/>
</dbReference>
<evidence type="ECO:0000259" key="3">
    <source>
        <dbReference type="SMART" id="SM00822"/>
    </source>
</evidence>
<dbReference type="PRINTS" id="PR00080">
    <property type="entry name" value="SDRFAMILY"/>
</dbReference>
<dbReference type="PANTHER" id="PTHR43669">
    <property type="entry name" value="5-KETO-D-GLUCONATE 5-REDUCTASE"/>
    <property type="match status" value="1"/>
</dbReference>
<comment type="similarity">
    <text evidence="1">Belongs to the short-chain dehydrogenases/reductases (SDR) family.</text>
</comment>
<proteinExistence type="inferred from homology"/>
<reference evidence="5" key="1">
    <citation type="submission" date="2017-10" db="EMBL/GenBank/DDBJ databases">
        <authorList>
            <person name="Toshchakov S.V."/>
            <person name="Goeva M.A."/>
        </authorList>
    </citation>
    <scope>NUCLEOTIDE SEQUENCE [LARGE SCALE GENOMIC DNA]</scope>
    <source>
        <strain evidence="5">JR1/69-1-13</strain>
    </source>
</reference>
<dbReference type="RefSeq" id="WP_109517519.1">
    <property type="nucleotide sequence ID" value="NZ_PDOA01000008.1"/>
</dbReference>
<evidence type="ECO:0000313" key="5">
    <source>
        <dbReference type="Proteomes" id="UP000245048"/>
    </source>
</evidence>
<gene>
    <name evidence="4" type="ORF">CR165_13440</name>
</gene>
<dbReference type="InterPro" id="IPR036291">
    <property type="entry name" value="NAD(P)-bd_dom_sf"/>
</dbReference>
<dbReference type="PANTHER" id="PTHR43669:SF14">
    <property type="entry name" value="OXIDOREDUCTASE"/>
    <property type="match status" value="1"/>
</dbReference>
<keyword evidence="2" id="KW-0560">Oxidoreductase</keyword>
<dbReference type="OrthoDB" id="9803333at2"/>
<dbReference type="Proteomes" id="UP000245048">
    <property type="component" value="Unassembled WGS sequence"/>
</dbReference>
<evidence type="ECO:0000256" key="1">
    <source>
        <dbReference type="ARBA" id="ARBA00006484"/>
    </source>
</evidence>
<dbReference type="SMART" id="SM00822">
    <property type="entry name" value="PKS_KR"/>
    <property type="match status" value="1"/>
</dbReference>
<dbReference type="InterPro" id="IPR002347">
    <property type="entry name" value="SDR_fam"/>
</dbReference>
<dbReference type="PROSITE" id="PS00061">
    <property type="entry name" value="ADH_SHORT"/>
    <property type="match status" value="1"/>
</dbReference>
<dbReference type="Pfam" id="PF13561">
    <property type="entry name" value="adh_short_C2"/>
    <property type="match status" value="1"/>
</dbReference>
<dbReference type="NCBIfam" id="NF009386">
    <property type="entry name" value="PRK12745.1"/>
    <property type="match status" value="1"/>
</dbReference>
<evidence type="ECO:0000313" key="4">
    <source>
        <dbReference type="EMBL" id="PWC28292.1"/>
    </source>
</evidence>
<dbReference type="FunFam" id="3.40.50.720:FF:000084">
    <property type="entry name" value="Short-chain dehydrogenase reductase"/>
    <property type="match status" value="1"/>
</dbReference>
<dbReference type="PRINTS" id="PR00081">
    <property type="entry name" value="GDHRDH"/>
</dbReference>
<dbReference type="InterPro" id="IPR020904">
    <property type="entry name" value="Sc_DH/Rdtase_CS"/>
</dbReference>
<evidence type="ECO:0000256" key="2">
    <source>
        <dbReference type="ARBA" id="ARBA00023002"/>
    </source>
</evidence>
<name>A0A2U1V314_9PROT</name>
<sequence length="259" mass="27492">MSALPQRRPVALVTGGRRGIGRACCLALAGRGFDILAADIAEEGAEETAALVRAAGGRFAFRRLDVARLEEHDAFVQAAWQDQGGIDCLVNNAGVGAMRRGDLLDVSPESWDRAFGVNARGTFFLTQAVARRMLEVPPAAQPRSIIFISSANAQLASPDRGEYCAAKTAVSMLARLFALRLAEAGIAVHEIRPGVIRTDLTAPVAEAYSRRIAEGLSPIRRWGEPEDVGRAVAMLAAGDLPFSTGDALHIDGGLHVGRL</sequence>
<accession>A0A2U1V314</accession>
<feature type="domain" description="Ketoreductase" evidence="3">
    <location>
        <begin position="9"/>
        <end position="194"/>
    </location>
</feature>
<dbReference type="EMBL" id="PDOA01000008">
    <property type="protein sequence ID" value="PWC28292.1"/>
    <property type="molecule type" value="Genomic_DNA"/>
</dbReference>